<reference evidence="2 3" key="1">
    <citation type="submission" date="2018-04" db="EMBL/GenBank/DDBJ databases">
        <title>Genomic Encyclopedia of Archaeal and Bacterial Type Strains, Phase II (KMG-II): from individual species to whole genera.</title>
        <authorList>
            <person name="Goeker M."/>
        </authorList>
    </citation>
    <scope>NUCLEOTIDE SEQUENCE [LARGE SCALE GENOMIC DNA]</scope>
    <source>
        <strain evidence="2 3">DSM 5822</strain>
    </source>
</reference>
<comment type="caution">
    <text evidence="2">The sequence shown here is derived from an EMBL/GenBank/DDBJ whole genome shotgun (WGS) entry which is preliminary data.</text>
</comment>
<keyword evidence="1" id="KW-0812">Transmembrane</keyword>
<dbReference type="PIRSF" id="PIRSF007580">
    <property type="entry name" value="UCP07580"/>
    <property type="match status" value="1"/>
</dbReference>
<dbReference type="RefSeq" id="WP_107864134.1">
    <property type="nucleotide sequence ID" value="NZ_QAON01000001.1"/>
</dbReference>
<dbReference type="AlphaFoldDB" id="A0A2T5J3A4"/>
<dbReference type="PANTHER" id="PTHR39456:SF1">
    <property type="entry name" value="METAL-DEPENDENT HYDROLASE"/>
    <property type="match status" value="1"/>
</dbReference>
<accession>A0A2T5J3A4</accession>
<proteinExistence type="predicted"/>
<dbReference type="OrthoDB" id="485478at2"/>
<feature type="transmembrane region" description="Helical" evidence="1">
    <location>
        <begin position="208"/>
        <end position="228"/>
    </location>
</feature>
<dbReference type="Pfam" id="PF10118">
    <property type="entry name" value="Metal_hydrol"/>
    <property type="match status" value="1"/>
</dbReference>
<evidence type="ECO:0000313" key="3">
    <source>
        <dbReference type="Proteomes" id="UP000244223"/>
    </source>
</evidence>
<dbReference type="InterPro" id="IPR016516">
    <property type="entry name" value="UCP07580"/>
</dbReference>
<name>A0A2T5J3A4_9GAMM</name>
<evidence type="ECO:0000313" key="2">
    <source>
        <dbReference type="EMBL" id="PTQ91107.1"/>
    </source>
</evidence>
<dbReference type="PANTHER" id="PTHR39456">
    <property type="entry name" value="METAL-DEPENDENT HYDROLASE"/>
    <property type="match status" value="1"/>
</dbReference>
<keyword evidence="1" id="KW-1133">Transmembrane helix</keyword>
<keyword evidence="3" id="KW-1185">Reference proteome</keyword>
<organism evidence="2 3">
    <name type="scientific">Agitococcus lubricus</name>
    <dbReference type="NCBI Taxonomy" id="1077255"/>
    <lineage>
        <taxon>Bacteria</taxon>
        <taxon>Pseudomonadati</taxon>
        <taxon>Pseudomonadota</taxon>
        <taxon>Gammaproteobacteria</taxon>
        <taxon>Moraxellales</taxon>
        <taxon>Moraxellaceae</taxon>
        <taxon>Agitococcus</taxon>
    </lineage>
</organism>
<evidence type="ECO:0000256" key="1">
    <source>
        <dbReference type="SAM" id="Phobius"/>
    </source>
</evidence>
<keyword evidence="1" id="KW-0472">Membrane</keyword>
<dbReference type="EMBL" id="QAON01000001">
    <property type="protein sequence ID" value="PTQ91107.1"/>
    <property type="molecule type" value="Genomic_DNA"/>
</dbReference>
<protein>
    <recommendedName>
        <fullName evidence="4">Metal-dependent hydrolase</fullName>
    </recommendedName>
</protein>
<dbReference type="Proteomes" id="UP000244223">
    <property type="component" value="Unassembled WGS sequence"/>
</dbReference>
<sequence length="307" mass="35128">MNTAVSQTVINTVPNKTKQALGTSVNIPPRRLDFEFSTDSERYYYDNNPYLSTFLTALSSLFPEGESFFVESVRAYREQITDPILKAQVSGFIGQEAMHSKEHQAFNDMATRLGYPVDKLDKTLAKLLHFGQKALPKSVQLSITVSLEHYTAIIAEMLLRDPVVQQKFAAEARQLWLWHALEENEHKTVAYDVYEQVVGSYALRVGTMIPVTVIFFAVTFAFHARLLATDGQLFKFRQNWDAFKYCWNGKKGVFSRLLPQYLDFFKPSFHPKQHDTDALLAQWKDILFAKEGLLYDQLKNKAAVGVH</sequence>
<gene>
    <name evidence="2" type="ORF">C8N29_101179</name>
</gene>
<evidence type="ECO:0008006" key="4">
    <source>
        <dbReference type="Google" id="ProtNLM"/>
    </source>
</evidence>